<dbReference type="Proteomes" id="UP000281915">
    <property type="component" value="Unassembled WGS sequence"/>
</dbReference>
<dbReference type="SUPFAM" id="SSF46785">
    <property type="entry name" value="Winged helix' DNA-binding domain"/>
    <property type="match status" value="1"/>
</dbReference>
<dbReference type="InterPro" id="IPR000595">
    <property type="entry name" value="cNMP-bd_dom"/>
</dbReference>
<dbReference type="PANTHER" id="PTHR24567">
    <property type="entry name" value="CRP FAMILY TRANSCRIPTIONAL REGULATORY PROTEIN"/>
    <property type="match status" value="1"/>
</dbReference>
<sequence length="212" mass="24681">MSMILNHKHQEQNVSWQPYLKYGERQFKKQKAVIYSQGEVGSGFYYLHSGLVKIVTVKPDGSQKILDMHGEGKLFGEQAIDELAYFSSAIAVENTVLYYFSKAAFREMVQACPDFLPFFVDSIVQKMRILSEDILLKAFTAEQYIAYSLSKFRKTYRSDKISMTQQDIANCTGLTRITVYKVLKKWRESNLIDIQNRMIVIKEQEKLSRIYH</sequence>
<proteinExistence type="predicted"/>
<evidence type="ECO:0000259" key="5">
    <source>
        <dbReference type="PROSITE" id="PS50042"/>
    </source>
</evidence>
<accession>A0A3M8CQI5</accession>
<name>A0A3M8CQI5_9BACL</name>
<evidence type="ECO:0000259" key="6">
    <source>
        <dbReference type="PROSITE" id="PS51063"/>
    </source>
</evidence>
<dbReference type="Gene3D" id="2.60.120.10">
    <property type="entry name" value="Jelly Rolls"/>
    <property type="match status" value="1"/>
</dbReference>
<dbReference type="CDD" id="cd00038">
    <property type="entry name" value="CAP_ED"/>
    <property type="match status" value="1"/>
</dbReference>
<dbReference type="Pfam" id="PF13545">
    <property type="entry name" value="HTH_Crp_2"/>
    <property type="match status" value="1"/>
</dbReference>
<reference evidence="7 8" key="1">
    <citation type="submission" date="2018-10" db="EMBL/GenBank/DDBJ databases">
        <title>Phylogenomics of Brevibacillus.</title>
        <authorList>
            <person name="Dunlap C."/>
        </authorList>
    </citation>
    <scope>NUCLEOTIDE SEQUENCE [LARGE SCALE GENOMIC DNA]</scope>
    <source>
        <strain evidence="7 8">JCM 15085</strain>
    </source>
</reference>
<dbReference type="Gene3D" id="1.10.10.10">
    <property type="entry name" value="Winged helix-like DNA-binding domain superfamily/Winged helix DNA-binding domain"/>
    <property type="match status" value="1"/>
</dbReference>
<organism evidence="7 8">
    <name type="scientific">Brevibacillus panacihumi</name>
    <dbReference type="NCBI Taxonomy" id="497735"/>
    <lineage>
        <taxon>Bacteria</taxon>
        <taxon>Bacillati</taxon>
        <taxon>Bacillota</taxon>
        <taxon>Bacilli</taxon>
        <taxon>Bacillales</taxon>
        <taxon>Paenibacillaceae</taxon>
        <taxon>Brevibacillus</taxon>
    </lineage>
</organism>
<dbReference type="PROSITE" id="PS50042">
    <property type="entry name" value="CNMP_BINDING_3"/>
    <property type="match status" value="1"/>
</dbReference>
<keyword evidence="4" id="KW-0804">Transcription</keyword>
<dbReference type="AlphaFoldDB" id="A0A3M8CQI5"/>
<keyword evidence="2" id="KW-0238">DNA-binding</keyword>
<keyword evidence="1" id="KW-0805">Transcription regulation</keyword>
<keyword evidence="3" id="KW-0010">Activator</keyword>
<evidence type="ECO:0000256" key="4">
    <source>
        <dbReference type="ARBA" id="ARBA00023163"/>
    </source>
</evidence>
<dbReference type="SMART" id="SM00419">
    <property type="entry name" value="HTH_CRP"/>
    <property type="match status" value="1"/>
</dbReference>
<dbReference type="RefSeq" id="WP_122914055.1">
    <property type="nucleotide sequence ID" value="NZ_RHHT01000030.1"/>
</dbReference>
<dbReference type="InterPro" id="IPR036388">
    <property type="entry name" value="WH-like_DNA-bd_sf"/>
</dbReference>
<evidence type="ECO:0000313" key="8">
    <source>
        <dbReference type="Proteomes" id="UP000281915"/>
    </source>
</evidence>
<dbReference type="EMBL" id="RHHT01000030">
    <property type="protein sequence ID" value="RNB77557.1"/>
    <property type="molecule type" value="Genomic_DNA"/>
</dbReference>
<dbReference type="SUPFAM" id="SSF51206">
    <property type="entry name" value="cAMP-binding domain-like"/>
    <property type="match status" value="1"/>
</dbReference>
<evidence type="ECO:0000256" key="3">
    <source>
        <dbReference type="ARBA" id="ARBA00023159"/>
    </source>
</evidence>
<evidence type="ECO:0000256" key="1">
    <source>
        <dbReference type="ARBA" id="ARBA00023015"/>
    </source>
</evidence>
<feature type="domain" description="HTH crp-type" evidence="6">
    <location>
        <begin position="139"/>
        <end position="205"/>
    </location>
</feature>
<feature type="domain" description="Cyclic nucleotide-binding" evidence="5">
    <location>
        <begin position="24"/>
        <end position="126"/>
    </location>
</feature>
<dbReference type="GO" id="GO:0005829">
    <property type="term" value="C:cytosol"/>
    <property type="evidence" value="ECO:0007669"/>
    <property type="project" value="TreeGrafter"/>
</dbReference>
<dbReference type="InterPro" id="IPR012318">
    <property type="entry name" value="HTH_CRP"/>
</dbReference>
<evidence type="ECO:0000256" key="2">
    <source>
        <dbReference type="ARBA" id="ARBA00023125"/>
    </source>
</evidence>
<dbReference type="PROSITE" id="PS51063">
    <property type="entry name" value="HTH_CRP_2"/>
    <property type="match status" value="1"/>
</dbReference>
<gene>
    <name evidence="7" type="ORF">EDM58_14950</name>
</gene>
<protein>
    <submittedName>
        <fullName evidence="7">Crp/Fnr family transcriptional regulator</fullName>
    </submittedName>
</protein>
<dbReference type="InterPro" id="IPR018490">
    <property type="entry name" value="cNMP-bd_dom_sf"/>
</dbReference>
<evidence type="ECO:0000313" key="7">
    <source>
        <dbReference type="EMBL" id="RNB77557.1"/>
    </source>
</evidence>
<dbReference type="InterPro" id="IPR036390">
    <property type="entry name" value="WH_DNA-bd_sf"/>
</dbReference>
<dbReference type="InterPro" id="IPR050397">
    <property type="entry name" value="Env_Response_Regulators"/>
</dbReference>
<dbReference type="SMART" id="SM00100">
    <property type="entry name" value="cNMP"/>
    <property type="match status" value="1"/>
</dbReference>
<dbReference type="InterPro" id="IPR014710">
    <property type="entry name" value="RmlC-like_jellyroll"/>
</dbReference>
<dbReference type="PANTHER" id="PTHR24567:SF28">
    <property type="entry name" value="LISTERIOLYSIN REGULATORY PROTEIN"/>
    <property type="match status" value="1"/>
</dbReference>
<dbReference type="GO" id="GO:0003700">
    <property type="term" value="F:DNA-binding transcription factor activity"/>
    <property type="evidence" value="ECO:0007669"/>
    <property type="project" value="TreeGrafter"/>
</dbReference>
<dbReference type="GO" id="GO:0003677">
    <property type="term" value="F:DNA binding"/>
    <property type="evidence" value="ECO:0007669"/>
    <property type="project" value="UniProtKB-KW"/>
</dbReference>
<dbReference type="Pfam" id="PF00027">
    <property type="entry name" value="cNMP_binding"/>
    <property type="match status" value="1"/>
</dbReference>
<comment type="caution">
    <text evidence="7">The sequence shown here is derived from an EMBL/GenBank/DDBJ whole genome shotgun (WGS) entry which is preliminary data.</text>
</comment>